<keyword evidence="6" id="KW-0067">ATP-binding</keyword>
<evidence type="ECO:0000259" key="9">
    <source>
        <dbReference type="PROSITE" id="PS50011"/>
    </source>
</evidence>
<keyword evidence="2" id="KW-0723">Serine/threonine-protein kinase</keyword>
<dbReference type="EMBL" id="DS268238">
    <property type="protein sequence ID" value="KMU73267.1"/>
    <property type="molecule type" value="Genomic_DNA"/>
</dbReference>
<dbReference type="SMART" id="SM00220">
    <property type="entry name" value="S_TKc"/>
    <property type="match status" value="1"/>
</dbReference>
<evidence type="ECO:0000256" key="2">
    <source>
        <dbReference type="ARBA" id="ARBA00022527"/>
    </source>
</evidence>
<keyword evidence="5" id="KW-0418">Kinase</keyword>
<dbReference type="InterPro" id="IPR011009">
    <property type="entry name" value="Kinase-like_dom_sf"/>
</dbReference>
<evidence type="ECO:0000313" key="11">
    <source>
        <dbReference type="Proteomes" id="UP000054559"/>
    </source>
</evidence>
<dbReference type="Pfam" id="PF00069">
    <property type="entry name" value="Pkinase"/>
    <property type="match status" value="1"/>
</dbReference>
<evidence type="ECO:0000256" key="6">
    <source>
        <dbReference type="ARBA" id="ARBA00022840"/>
    </source>
</evidence>
<dbReference type="PANTHER" id="PTHR47634:SF9">
    <property type="entry name" value="PROTEIN KINASE DOMAIN-CONTAINING PROTEIN-RELATED"/>
    <property type="match status" value="1"/>
</dbReference>
<dbReference type="InterPro" id="IPR000719">
    <property type="entry name" value="Prot_kinase_dom"/>
</dbReference>
<keyword evidence="4" id="KW-0547">Nucleotide-binding</keyword>
<dbReference type="GO" id="GO:0050684">
    <property type="term" value="P:regulation of mRNA processing"/>
    <property type="evidence" value="ECO:0007669"/>
    <property type="project" value="TreeGrafter"/>
</dbReference>
<comment type="catalytic activity">
    <reaction evidence="7">
        <text>L-threonyl-[protein] + ATP = O-phospho-L-threonyl-[protein] + ADP + H(+)</text>
        <dbReference type="Rhea" id="RHEA:46608"/>
        <dbReference type="Rhea" id="RHEA-COMP:11060"/>
        <dbReference type="Rhea" id="RHEA-COMP:11605"/>
        <dbReference type="ChEBI" id="CHEBI:15378"/>
        <dbReference type="ChEBI" id="CHEBI:30013"/>
        <dbReference type="ChEBI" id="CHEBI:30616"/>
        <dbReference type="ChEBI" id="CHEBI:61977"/>
        <dbReference type="ChEBI" id="CHEBI:456216"/>
        <dbReference type="EC" id="2.7.11.1"/>
    </reaction>
</comment>
<name>A0A0J8THU1_COCIT</name>
<dbReference type="SUPFAM" id="SSF56112">
    <property type="entry name" value="Protein kinase-like (PK-like)"/>
    <property type="match status" value="1"/>
</dbReference>
<evidence type="ECO:0000256" key="5">
    <source>
        <dbReference type="ARBA" id="ARBA00022777"/>
    </source>
</evidence>
<dbReference type="OrthoDB" id="5979581at2759"/>
<feature type="domain" description="Protein kinase" evidence="9">
    <location>
        <begin position="44"/>
        <end position="373"/>
    </location>
</feature>
<evidence type="ECO:0000256" key="4">
    <source>
        <dbReference type="ARBA" id="ARBA00022741"/>
    </source>
</evidence>
<dbReference type="InterPro" id="IPR051334">
    <property type="entry name" value="SRPK"/>
</dbReference>
<organism evidence="10 11">
    <name type="scientific">Coccidioides immitis RMSCC 3703</name>
    <dbReference type="NCBI Taxonomy" id="454286"/>
    <lineage>
        <taxon>Eukaryota</taxon>
        <taxon>Fungi</taxon>
        <taxon>Dikarya</taxon>
        <taxon>Ascomycota</taxon>
        <taxon>Pezizomycotina</taxon>
        <taxon>Eurotiomycetes</taxon>
        <taxon>Eurotiomycetidae</taxon>
        <taxon>Onygenales</taxon>
        <taxon>Onygenaceae</taxon>
        <taxon>Coccidioides</taxon>
    </lineage>
</organism>
<evidence type="ECO:0000256" key="8">
    <source>
        <dbReference type="ARBA" id="ARBA00048679"/>
    </source>
</evidence>
<dbReference type="Gene3D" id="3.30.200.20">
    <property type="entry name" value="Phosphorylase Kinase, domain 1"/>
    <property type="match status" value="1"/>
</dbReference>
<dbReference type="AlphaFoldDB" id="A0A0J8THU1"/>
<keyword evidence="3" id="KW-0808">Transferase</keyword>
<protein>
    <recommendedName>
        <fullName evidence="1">non-specific serine/threonine protein kinase</fullName>
        <ecNumber evidence="1">2.7.11.1</ecNumber>
    </recommendedName>
</protein>
<dbReference type="GO" id="GO:0005524">
    <property type="term" value="F:ATP binding"/>
    <property type="evidence" value="ECO:0007669"/>
    <property type="project" value="UniProtKB-KW"/>
</dbReference>
<evidence type="ECO:0000256" key="1">
    <source>
        <dbReference type="ARBA" id="ARBA00012513"/>
    </source>
</evidence>
<dbReference type="GO" id="GO:0004674">
    <property type="term" value="F:protein serine/threonine kinase activity"/>
    <property type="evidence" value="ECO:0007669"/>
    <property type="project" value="UniProtKB-KW"/>
</dbReference>
<dbReference type="EC" id="2.7.11.1" evidence="1"/>
<gene>
    <name evidence="10" type="ORF">CISG_09835</name>
</gene>
<accession>A0A0J8THU1</accession>
<dbReference type="Proteomes" id="UP000054559">
    <property type="component" value="Unassembled WGS sequence"/>
</dbReference>
<evidence type="ECO:0000256" key="3">
    <source>
        <dbReference type="ARBA" id="ARBA00022679"/>
    </source>
</evidence>
<evidence type="ECO:0000256" key="7">
    <source>
        <dbReference type="ARBA" id="ARBA00047899"/>
    </source>
</evidence>
<sequence length="373" mass="41278">MTESTPSATEALYHPESDVEDLEGYRPGDYHPTLIGNTFCDGCYAVVHKLGSGGYSTIWLACDQQLQCYVSLKILVAGASQDTHEGKILQLLSKSSLNCSGKQFIPTLLHQFSFDGPNRHHQCLVGVSTGCSVASSKENSTNFMFPPDAARSLAAQLIMGLAYLHSNDVCHGDLHLHNFLLHASSFNHLSTTELYEHHGKLYEVPVWQLDGKLTAPHAPLYTTYPMIWRMPVNEVADPEILISDYETFFIASQTPSPTLHTPALYASPEEFFNKSIMIPKAADIWTLGVVLYNAVGECPLFETFACDLDDIIAEMVNTLDDSWISNFQCISTPEFQHLHQHMWDMSQALGVRVYCEVGDASVGEAGGTEEHLD</sequence>
<proteinExistence type="predicted"/>
<comment type="catalytic activity">
    <reaction evidence="8">
        <text>L-seryl-[protein] + ATP = O-phospho-L-seryl-[protein] + ADP + H(+)</text>
        <dbReference type="Rhea" id="RHEA:17989"/>
        <dbReference type="Rhea" id="RHEA-COMP:9863"/>
        <dbReference type="Rhea" id="RHEA-COMP:11604"/>
        <dbReference type="ChEBI" id="CHEBI:15378"/>
        <dbReference type="ChEBI" id="CHEBI:29999"/>
        <dbReference type="ChEBI" id="CHEBI:30616"/>
        <dbReference type="ChEBI" id="CHEBI:83421"/>
        <dbReference type="ChEBI" id="CHEBI:456216"/>
        <dbReference type="EC" id="2.7.11.1"/>
    </reaction>
</comment>
<dbReference type="PANTHER" id="PTHR47634">
    <property type="entry name" value="PROTEIN KINASE DOMAIN-CONTAINING PROTEIN-RELATED"/>
    <property type="match status" value="1"/>
</dbReference>
<dbReference type="Gene3D" id="1.10.510.10">
    <property type="entry name" value="Transferase(Phosphotransferase) domain 1"/>
    <property type="match status" value="1"/>
</dbReference>
<dbReference type="PROSITE" id="PS50011">
    <property type="entry name" value="PROTEIN_KINASE_DOM"/>
    <property type="match status" value="1"/>
</dbReference>
<reference evidence="11" key="1">
    <citation type="journal article" date="2010" name="Genome Res.">
        <title>Population genomic sequencing of Coccidioides fungi reveals recent hybridization and transposon control.</title>
        <authorList>
            <person name="Neafsey D.E."/>
            <person name="Barker B.M."/>
            <person name="Sharpton T.J."/>
            <person name="Stajich J.E."/>
            <person name="Park D.J."/>
            <person name="Whiston E."/>
            <person name="Hung C.-Y."/>
            <person name="McMahan C."/>
            <person name="White J."/>
            <person name="Sykes S."/>
            <person name="Heiman D."/>
            <person name="Young S."/>
            <person name="Zeng Q."/>
            <person name="Abouelleil A."/>
            <person name="Aftuck L."/>
            <person name="Bessette D."/>
            <person name="Brown A."/>
            <person name="FitzGerald M."/>
            <person name="Lui A."/>
            <person name="Macdonald J.P."/>
            <person name="Priest M."/>
            <person name="Orbach M.J."/>
            <person name="Galgiani J.N."/>
            <person name="Kirkland T.N."/>
            <person name="Cole G.T."/>
            <person name="Birren B.W."/>
            <person name="Henn M.R."/>
            <person name="Taylor J.W."/>
            <person name="Rounsley S.D."/>
        </authorList>
    </citation>
    <scope>NUCLEOTIDE SEQUENCE [LARGE SCALE GENOMIC DNA]</scope>
    <source>
        <strain evidence="11">RMSCC 3703</strain>
    </source>
</reference>
<dbReference type="GO" id="GO:0000245">
    <property type="term" value="P:spliceosomal complex assembly"/>
    <property type="evidence" value="ECO:0007669"/>
    <property type="project" value="TreeGrafter"/>
</dbReference>
<evidence type="ECO:0000313" key="10">
    <source>
        <dbReference type="EMBL" id="KMU73267.1"/>
    </source>
</evidence>